<accession>A0A818EC65</accession>
<proteinExistence type="predicted"/>
<protein>
    <submittedName>
        <fullName evidence="1">Uncharacterized protein</fullName>
    </submittedName>
</protein>
<dbReference type="InterPro" id="IPR029053">
    <property type="entry name" value="Viral_coat"/>
</dbReference>
<evidence type="ECO:0000313" key="2">
    <source>
        <dbReference type="EMBL" id="CAF4681975.1"/>
    </source>
</evidence>
<evidence type="ECO:0000313" key="3">
    <source>
        <dbReference type="Proteomes" id="UP000663869"/>
    </source>
</evidence>
<organism evidence="1 3">
    <name type="scientific">Rotaria socialis</name>
    <dbReference type="NCBI Taxonomy" id="392032"/>
    <lineage>
        <taxon>Eukaryota</taxon>
        <taxon>Metazoa</taxon>
        <taxon>Spiralia</taxon>
        <taxon>Gnathifera</taxon>
        <taxon>Rotifera</taxon>
        <taxon>Eurotatoria</taxon>
        <taxon>Bdelloidea</taxon>
        <taxon>Philodinida</taxon>
        <taxon>Philodinidae</taxon>
        <taxon>Rotaria</taxon>
    </lineage>
</organism>
<comment type="caution">
    <text evidence="1">The sequence shown here is derived from an EMBL/GenBank/DDBJ whole genome shotgun (WGS) entry which is preliminary data.</text>
</comment>
<sequence length="229" mass="25659">QAETKLNTITLEFQAFNSGITATGDFQYVLPVIQVGTGSNNRIGDTIKPIKLVIEGYIAYRMDLTGGTINDQSRLLGARLFVFQDKATRAYQNNIFNYNLLDNGSSSESYTGTARNWIQPHNEDQFKWFADKKFKILKPYGYTNIANGSTITPAIANMNTTLFHKFKITIPSSKMPASIRYDSTDSTSTPINFCPMLALGYSDLMNYSADTLTTQLGMSYRSTLYFKDC</sequence>
<dbReference type="AlphaFoldDB" id="A0A818EC65"/>
<evidence type="ECO:0000313" key="1">
    <source>
        <dbReference type="EMBL" id="CAF3454663.1"/>
    </source>
</evidence>
<gene>
    <name evidence="1" type="ORF">FME351_LOCUS13642</name>
    <name evidence="2" type="ORF">TSG867_LOCUS32426</name>
</gene>
<dbReference type="Proteomes" id="UP000663869">
    <property type="component" value="Unassembled WGS sequence"/>
</dbReference>
<dbReference type="EMBL" id="CAJOBQ010007373">
    <property type="protein sequence ID" value="CAF4681975.1"/>
    <property type="molecule type" value="Genomic_DNA"/>
</dbReference>
<dbReference type="Proteomes" id="UP000663862">
    <property type="component" value="Unassembled WGS sequence"/>
</dbReference>
<name>A0A818EC65_9BILA</name>
<reference evidence="1" key="1">
    <citation type="submission" date="2021-02" db="EMBL/GenBank/DDBJ databases">
        <authorList>
            <person name="Nowell W R."/>
        </authorList>
    </citation>
    <scope>NUCLEOTIDE SEQUENCE</scope>
</reference>
<feature type="non-terminal residue" evidence="1">
    <location>
        <position position="1"/>
    </location>
</feature>
<dbReference type="Gene3D" id="2.60.120.20">
    <property type="match status" value="1"/>
</dbReference>
<dbReference type="EMBL" id="CAJNYU010001659">
    <property type="protein sequence ID" value="CAF3454663.1"/>
    <property type="molecule type" value="Genomic_DNA"/>
</dbReference>